<dbReference type="Proteomes" id="UP000297597">
    <property type="component" value="Unassembled WGS sequence"/>
</dbReference>
<organism evidence="3 4">
    <name type="scientific">Pelotomaculum propionicicum</name>
    <dbReference type="NCBI Taxonomy" id="258475"/>
    <lineage>
        <taxon>Bacteria</taxon>
        <taxon>Bacillati</taxon>
        <taxon>Bacillota</taxon>
        <taxon>Clostridia</taxon>
        <taxon>Eubacteriales</taxon>
        <taxon>Desulfotomaculaceae</taxon>
        <taxon>Pelotomaculum</taxon>
    </lineage>
</organism>
<evidence type="ECO:0008006" key="5">
    <source>
        <dbReference type="Google" id="ProtNLM"/>
    </source>
</evidence>
<protein>
    <recommendedName>
        <fullName evidence="5">DUF881 domain-containing protein</fullName>
    </recommendedName>
</protein>
<sequence length="231" mass="25123">MKGFQWALALVGLVLGIMLAFQFRVTREINKTEPVQRAQRMSAEVSQLKKERDYLQASVSELRATLDQLPAGPRDTELKEELEMARILAGVTELSGPGVEVTLNDSNITLKPGENPNLYVLHDEDVLRVLNEIRAAGAEAISINGQRLLASTEIRCTGPTIVLNKNKRLAPPYVITAIGNPDTLEGSIKMKGGVAETLQFWGIQVGVKKIPQVTVPPYSGGISFDYAKAAG</sequence>
<dbReference type="AlphaFoldDB" id="A0A4Y7RWP1"/>
<evidence type="ECO:0000313" key="4">
    <source>
        <dbReference type="Proteomes" id="UP000297597"/>
    </source>
</evidence>
<dbReference type="PANTHER" id="PTHR37313">
    <property type="entry name" value="UPF0749 PROTEIN RV1825"/>
    <property type="match status" value="1"/>
</dbReference>
<gene>
    <name evidence="3" type="ORF">Pmgp_00435</name>
</gene>
<reference evidence="3 4" key="1">
    <citation type="journal article" date="2018" name="Environ. Microbiol.">
        <title>Novel energy conservation strategies and behaviour of Pelotomaculum schinkii driving syntrophic propionate catabolism.</title>
        <authorList>
            <person name="Hidalgo-Ahumada C.A.P."/>
            <person name="Nobu M.K."/>
            <person name="Narihiro T."/>
            <person name="Tamaki H."/>
            <person name="Liu W.T."/>
            <person name="Kamagata Y."/>
            <person name="Stams A.J.M."/>
            <person name="Imachi H."/>
            <person name="Sousa D.Z."/>
        </authorList>
    </citation>
    <scope>NUCLEOTIDE SEQUENCE [LARGE SCALE GENOMIC DNA]</scope>
    <source>
        <strain evidence="3 4">MGP</strain>
    </source>
</reference>
<proteinExistence type="inferred from homology"/>
<evidence type="ECO:0000256" key="2">
    <source>
        <dbReference type="SAM" id="Coils"/>
    </source>
</evidence>
<dbReference type="Gene3D" id="3.30.70.1880">
    <property type="entry name" value="Protein of unknown function DUF881"/>
    <property type="match status" value="1"/>
</dbReference>
<accession>A0A4Y7RWP1</accession>
<dbReference type="InterPro" id="IPR010273">
    <property type="entry name" value="DUF881"/>
</dbReference>
<comment type="similarity">
    <text evidence="1">Belongs to the UPF0749 family.</text>
</comment>
<name>A0A4Y7RWP1_9FIRM</name>
<keyword evidence="2" id="KW-0175">Coiled coil</keyword>
<dbReference type="Pfam" id="PF05949">
    <property type="entry name" value="DUF881"/>
    <property type="match status" value="1"/>
</dbReference>
<feature type="coiled-coil region" evidence="2">
    <location>
        <begin position="38"/>
        <end position="65"/>
    </location>
</feature>
<comment type="caution">
    <text evidence="3">The sequence shown here is derived from an EMBL/GenBank/DDBJ whole genome shotgun (WGS) entry which is preliminary data.</text>
</comment>
<keyword evidence="4" id="KW-1185">Reference proteome</keyword>
<dbReference type="EMBL" id="QFFZ01000003">
    <property type="protein sequence ID" value="TEB13139.1"/>
    <property type="molecule type" value="Genomic_DNA"/>
</dbReference>
<dbReference type="RefSeq" id="WP_243119693.1">
    <property type="nucleotide sequence ID" value="NZ_QFFZ01000003.1"/>
</dbReference>
<evidence type="ECO:0000313" key="3">
    <source>
        <dbReference type="EMBL" id="TEB13139.1"/>
    </source>
</evidence>
<dbReference type="PANTHER" id="PTHR37313:SF2">
    <property type="entry name" value="UPF0749 PROTEIN YLXX"/>
    <property type="match status" value="1"/>
</dbReference>
<evidence type="ECO:0000256" key="1">
    <source>
        <dbReference type="ARBA" id="ARBA00009108"/>
    </source>
</evidence>